<name>A0ABV7VLN2_9PROT</name>
<dbReference type="Proteomes" id="UP001595711">
    <property type="component" value="Unassembled WGS sequence"/>
</dbReference>
<comment type="caution">
    <text evidence="1">The sequence shown here is derived from an EMBL/GenBank/DDBJ whole genome shotgun (WGS) entry which is preliminary data.</text>
</comment>
<organism evidence="1 2">
    <name type="scientific">Ferrovibrio xuzhouensis</name>
    <dbReference type="NCBI Taxonomy" id="1576914"/>
    <lineage>
        <taxon>Bacteria</taxon>
        <taxon>Pseudomonadati</taxon>
        <taxon>Pseudomonadota</taxon>
        <taxon>Alphaproteobacteria</taxon>
        <taxon>Rhodospirillales</taxon>
        <taxon>Rhodospirillaceae</taxon>
        <taxon>Ferrovibrio</taxon>
    </lineage>
</organism>
<dbReference type="RefSeq" id="WP_379728436.1">
    <property type="nucleotide sequence ID" value="NZ_JBHRYJ010000003.1"/>
</dbReference>
<proteinExistence type="predicted"/>
<keyword evidence="2" id="KW-1185">Reference proteome</keyword>
<reference evidence="2" key="1">
    <citation type="journal article" date="2019" name="Int. J. Syst. Evol. Microbiol.">
        <title>The Global Catalogue of Microorganisms (GCM) 10K type strain sequencing project: providing services to taxonomists for standard genome sequencing and annotation.</title>
        <authorList>
            <consortium name="The Broad Institute Genomics Platform"/>
            <consortium name="The Broad Institute Genome Sequencing Center for Infectious Disease"/>
            <person name="Wu L."/>
            <person name="Ma J."/>
        </authorList>
    </citation>
    <scope>NUCLEOTIDE SEQUENCE [LARGE SCALE GENOMIC DNA]</scope>
    <source>
        <strain evidence="2">KCTC 42182</strain>
    </source>
</reference>
<dbReference type="EMBL" id="JBHRYJ010000003">
    <property type="protein sequence ID" value="MFC3677038.1"/>
    <property type="molecule type" value="Genomic_DNA"/>
</dbReference>
<protein>
    <submittedName>
        <fullName evidence="1">Uncharacterized protein</fullName>
    </submittedName>
</protein>
<evidence type="ECO:0000313" key="2">
    <source>
        <dbReference type="Proteomes" id="UP001595711"/>
    </source>
</evidence>
<gene>
    <name evidence="1" type="ORF">ACFOOQ_15880</name>
</gene>
<accession>A0ABV7VLN2</accession>
<evidence type="ECO:0000313" key="1">
    <source>
        <dbReference type="EMBL" id="MFC3677038.1"/>
    </source>
</evidence>
<sequence length="336" mass="37429">MFHISRSAIVIAILVGLWTPGPARADALGDLNDIFKTSYKAAAEAKRQDLLSTAPVFVNRFGTIEFYKPGTLEPKRFKMAEGIYNDAKTVAHIPAALFTHFTAAGPVGSGREISGNEIEWLGTYLGKLESSKAALLEKAYPEIQDIPEYGEGNYDSLVRIPQLTMIDGTIALVDQLLTSRKLTPQWLNDLKATTEDGIKASLTAAATSQLTQFHAQMIKWRNENKTLEWHEAVVVIIGIHQARRKYLQRQFFDKLLYDDPELEDHVVFAETLTPFAPPQGGRAPGPVQDAQLLLAKVMLDKDLSSYLFGNRYRLQWDLLGAQPAGIMSSWPQFLPQ</sequence>